<keyword evidence="1" id="KW-0812">Transmembrane</keyword>
<protein>
    <submittedName>
        <fullName evidence="2">Uncharacterized protein</fullName>
    </submittedName>
</protein>
<feature type="transmembrane region" description="Helical" evidence="1">
    <location>
        <begin position="179"/>
        <end position="198"/>
    </location>
</feature>
<feature type="transmembrane region" description="Helical" evidence="1">
    <location>
        <begin position="155"/>
        <end position="173"/>
    </location>
</feature>
<keyword evidence="1" id="KW-0472">Membrane</keyword>
<dbReference type="EMBL" id="JBHRVQ010000001">
    <property type="protein sequence ID" value="MFC3387163.1"/>
    <property type="molecule type" value="Genomic_DNA"/>
</dbReference>
<feature type="transmembrane region" description="Helical" evidence="1">
    <location>
        <begin position="73"/>
        <end position="95"/>
    </location>
</feature>
<gene>
    <name evidence="2" type="ORF">ACFOEO_00890</name>
</gene>
<sequence>MFETITFGVFTLSLTYLAILLSLIITYLMLWDSDEKRSLFREWTITLVILFLIYKITYIFFDWNSFINNPSGVIYYSGGTEGLLIALLAAFGYLFYKSKSLFHVEGYCIFAVSFLALYGILEFRSLMQWHYIALTIITLLALIAIYFIWRRFRAILVISITIFIVQLITRFFIYSGPELIGLSIIQWWLVLSFIYVLISTAKDPESD</sequence>
<dbReference type="RefSeq" id="WP_380650713.1">
    <property type="nucleotide sequence ID" value="NZ_JBHRVQ010000001.1"/>
</dbReference>
<evidence type="ECO:0000313" key="2">
    <source>
        <dbReference type="EMBL" id="MFC3387163.1"/>
    </source>
</evidence>
<feature type="transmembrane region" description="Helical" evidence="1">
    <location>
        <begin position="6"/>
        <end position="31"/>
    </location>
</feature>
<dbReference type="Proteomes" id="UP001595637">
    <property type="component" value="Unassembled WGS sequence"/>
</dbReference>
<evidence type="ECO:0000313" key="3">
    <source>
        <dbReference type="Proteomes" id="UP001595637"/>
    </source>
</evidence>
<accession>A0ABV7N3W3</accession>
<reference evidence="3" key="1">
    <citation type="journal article" date="2019" name="Int. J. Syst. Evol. Microbiol.">
        <title>The Global Catalogue of Microorganisms (GCM) 10K type strain sequencing project: providing services to taxonomists for standard genome sequencing and annotation.</title>
        <authorList>
            <consortium name="The Broad Institute Genomics Platform"/>
            <consortium name="The Broad Institute Genome Sequencing Center for Infectious Disease"/>
            <person name="Wu L."/>
            <person name="Ma J."/>
        </authorList>
    </citation>
    <scope>NUCLEOTIDE SEQUENCE [LARGE SCALE GENOMIC DNA]</scope>
    <source>
        <strain evidence="3">CCM 7756</strain>
    </source>
</reference>
<feature type="transmembrane region" description="Helical" evidence="1">
    <location>
        <begin position="127"/>
        <end position="148"/>
    </location>
</feature>
<evidence type="ECO:0000256" key="1">
    <source>
        <dbReference type="SAM" id="Phobius"/>
    </source>
</evidence>
<proteinExistence type="predicted"/>
<feature type="transmembrane region" description="Helical" evidence="1">
    <location>
        <begin position="43"/>
        <end position="61"/>
    </location>
</feature>
<name>A0ABV7N3W3_9STAP</name>
<organism evidence="2 3">
    <name type="scientific">Salinicoccus sesuvii</name>
    <dbReference type="NCBI Taxonomy" id="868281"/>
    <lineage>
        <taxon>Bacteria</taxon>
        <taxon>Bacillati</taxon>
        <taxon>Bacillota</taxon>
        <taxon>Bacilli</taxon>
        <taxon>Bacillales</taxon>
        <taxon>Staphylococcaceae</taxon>
        <taxon>Salinicoccus</taxon>
    </lineage>
</organism>
<feature type="transmembrane region" description="Helical" evidence="1">
    <location>
        <begin position="102"/>
        <end position="121"/>
    </location>
</feature>
<comment type="caution">
    <text evidence="2">The sequence shown here is derived from an EMBL/GenBank/DDBJ whole genome shotgun (WGS) entry which is preliminary data.</text>
</comment>
<keyword evidence="1" id="KW-1133">Transmembrane helix</keyword>
<keyword evidence="3" id="KW-1185">Reference proteome</keyword>